<proteinExistence type="predicted"/>
<comment type="caution">
    <text evidence="1">The sequence shown here is derived from an EMBL/GenBank/DDBJ whole genome shotgun (WGS) entry which is preliminary data.</text>
</comment>
<name>A0ABX1TFH7_9GAMM</name>
<evidence type="ECO:0000313" key="1">
    <source>
        <dbReference type="EMBL" id="NMQ18087.1"/>
    </source>
</evidence>
<dbReference type="EMBL" id="SPMZ01000007">
    <property type="protein sequence ID" value="NMQ18087.1"/>
    <property type="molecule type" value="Genomic_DNA"/>
</dbReference>
<gene>
    <name evidence="1" type="ORF">E4P82_02070</name>
</gene>
<dbReference type="Proteomes" id="UP000760480">
    <property type="component" value="Unassembled WGS sequence"/>
</dbReference>
<accession>A0ABX1TFH7</accession>
<reference evidence="1 2" key="1">
    <citation type="submission" date="2019-03" db="EMBL/GenBank/DDBJ databases">
        <title>Metabolic reconstructions from genomes of highly enriched 'Candidatus Accumulibacter' and 'Candidatus Competibacter' bioreactor populations.</title>
        <authorList>
            <person name="Annavajhala M.K."/>
            <person name="Welles L."/>
            <person name="Abbas B."/>
            <person name="Sorokin D."/>
            <person name="Park H."/>
            <person name="Van Loosdrecht M."/>
            <person name="Chandran K."/>
        </authorList>
    </citation>
    <scope>NUCLEOTIDE SEQUENCE [LARGE SCALE GENOMIC DNA]</scope>
    <source>
        <strain evidence="1 2">SBR_G</strain>
    </source>
</reference>
<dbReference type="RefSeq" id="WP_169247353.1">
    <property type="nucleotide sequence ID" value="NZ_SPMZ01000007.1"/>
</dbReference>
<sequence>MRSLYNTIRYVERSGCPWRMLPNS</sequence>
<protein>
    <recommendedName>
        <fullName evidence="3">Transposase</fullName>
    </recommendedName>
</protein>
<keyword evidence="2" id="KW-1185">Reference proteome</keyword>
<evidence type="ECO:0008006" key="3">
    <source>
        <dbReference type="Google" id="ProtNLM"/>
    </source>
</evidence>
<organism evidence="1 2">
    <name type="scientific">Candidatus Competibacter phosphatis</name>
    <dbReference type="NCBI Taxonomy" id="221280"/>
    <lineage>
        <taxon>Bacteria</taxon>
        <taxon>Pseudomonadati</taxon>
        <taxon>Pseudomonadota</taxon>
        <taxon>Gammaproteobacteria</taxon>
        <taxon>Candidatus Competibacteraceae</taxon>
        <taxon>Candidatus Competibacter</taxon>
    </lineage>
</organism>
<evidence type="ECO:0000313" key="2">
    <source>
        <dbReference type="Proteomes" id="UP000760480"/>
    </source>
</evidence>